<dbReference type="PATRIC" id="fig|1265738.3.peg.5203"/>
<proteinExistence type="predicted"/>
<name>M5RFN4_9BACT</name>
<evidence type="ECO:0008006" key="3">
    <source>
        <dbReference type="Google" id="ProtNLM"/>
    </source>
</evidence>
<dbReference type="Proteomes" id="UP000011991">
    <property type="component" value="Unassembled WGS sequence"/>
</dbReference>
<comment type="caution">
    <text evidence="1">The sequence shown here is derived from an EMBL/GenBank/DDBJ whole genome shotgun (WGS) entry which is preliminary data.</text>
</comment>
<accession>M5RFN4</accession>
<sequence length="399" mass="46554">MLSSLFKRFSTNRRQRKFRARLSERLQKECIELQLSLDQHTPRVIVVKQDVNEDLYCCAPDADAAEIIQSTLLRTGPVGLFTELAADFRIVKTLDDIECQVWQERATELKWDTLEFFSSYRDRIPGRDYGQNRWAIAPESIDWNQYDIVVSMDVCIPKRITERYPKTLWAYYIREIKAPSYQLSLQHPAVGQDVVFNHYFRMAPPKLPSHVVEFPYHLHRPGCFHRLFDIQQSSERRGVFVDHHTMVTMQAKWRTALQAFGPIASTIHEGDREVIPTSEKLARRTMDSDLRERLLNSKFFLITPGQRHVFGTALVEAIAAGCLAIGNPESLREHGFFFTSHTAARTVEEAIEKMQLLDSDPRRYRIELAHQRELVEYLCYIRPMKQLLVAWRTKVAIDK</sequence>
<reference evidence="1 2" key="1">
    <citation type="journal article" date="2013" name="Mar. Genomics">
        <title>Expression of sulfatases in Rhodopirellula baltica and the diversity of sulfatases in the genus Rhodopirellula.</title>
        <authorList>
            <person name="Wegner C.E."/>
            <person name="Richter-Heitmann T."/>
            <person name="Klindworth A."/>
            <person name="Klockow C."/>
            <person name="Richter M."/>
            <person name="Achstetter T."/>
            <person name="Glockner F.O."/>
            <person name="Harder J."/>
        </authorList>
    </citation>
    <scope>NUCLEOTIDE SEQUENCE [LARGE SCALE GENOMIC DNA]</scope>
    <source>
        <strain evidence="1 2">SM1</strain>
    </source>
</reference>
<dbReference type="AlphaFoldDB" id="M5RFN4"/>
<dbReference type="EMBL" id="ANOG01000737">
    <property type="protein sequence ID" value="EMI17891.1"/>
    <property type="molecule type" value="Genomic_DNA"/>
</dbReference>
<protein>
    <recommendedName>
        <fullName evidence="3">Glycosyltransferase family 1 protein</fullName>
    </recommendedName>
</protein>
<organism evidence="1 2">
    <name type="scientific">Rhodopirellula maiorica SM1</name>
    <dbReference type="NCBI Taxonomy" id="1265738"/>
    <lineage>
        <taxon>Bacteria</taxon>
        <taxon>Pseudomonadati</taxon>
        <taxon>Planctomycetota</taxon>
        <taxon>Planctomycetia</taxon>
        <taxon>Pirellulales</taxon>
        <taxon>Pirellulaceae</taxon>
        <taxon>Novipirellula</taxon>
    </lineage>
</organism>
<evidence type="ECO:0000313" key="1">
    <source>
        <dbReference type="EMBL" id="EMI17891.1"/>
    </source>
</evidence>
<evidence type="ECO:0000313" key="2">
    <source>
        <dbReference type="Proteomes" id="UP000011991"/>
    </source>
</evidence>
<gene>
    <name evidence="1" type="ORF">RMSM_05177</name>
</gene>
<keyword evidence="2" id="KW-1185">Reference proteome</keyword>